<organism evidence="2 3">
    <name type="scientific">Ruixingdingia sedimenti</name>
    <dbReference type="NCBI Taxonomy" id="3073604"/>
    <lineage>
        <taxon>Bacteria</taxon>
        <taxon>Pseudomonadati</taxon>
        <taxon>Pseudomonadota</taxon>
        <taxon>Alphaproteobacteria</taxon>
        <taxon>Rhodobacterales</taxon>
        <taxon>Paracoccaceae</taxon>
        <taxon>Ruixingdingia</taxon>
    </lineage>
</organism>
<proteinExistence type="predicted"/>
<reference evidence="2 3" key="1">
    <citation type="submission" date="2023-09" db="EMBL/GenBank/DDBJ databases">
        <title>Xinfangfangia sedmenti sp. nov., isolated the sedment.</title>
        <authorList>
            <person name="Xu L."/>
        </authorList>
    </citation>
    <scope>NUCLEOTIDE SEQUENCE [LARGE SCALE GENOMIC DNA]</scope>
    <source>
        <strain evidence="2 3">LG-4</strain>
    </source>
</reference>
<accession>A0ABU1F3T1</accession>
<keyword evidence="3" id="KW-1185">Reference proteome</keyword>
<gene>
    <name evidence="2" type="ORF">RGD00_01700</name>
</gene>
<evidence type="ECO:0008006" key="4">
    <source>
        <dbReference type="Google" id="ProtNLM"/>
    </source>
</evidence>
<dbReference type="Proteomes" id="UP001247754">
    <property type="component" value="Unassembled WGS sequence"/>
</dbReference>
<dbReference type="RefSeq" id="WP_310455408.1">
    <property type="nucleotide sequence ID" value="NZ_JAVKPH010000001.1"/>
</dbReference>
<keyword evidence="1" id="KW-1133">Transmembrane helix</keyword>
<feature type="transmembrane region" description="Helical" evidence="1">
    <location>
        <begin position="93"/>
        <end position="115"/>
    </location>
</feature>
<sequence>MGKGRVPSRRHACPRCGAAQPWFALFLTARGGLRRFAMQPFAPCPGCGARLRLVPRGTQATLALAQVAGGVLFVGVGMLLLMAVLAVAPAAGWPGIVAGFLLWSVAGNLALWRIWQEGIRRLWRPEVAP</sequence>
<keyword evidence="1" id="KW-0812">Transmembrane</keyword>
<comment type="caution">
    <text evidence="2">The sequence shown here is derived from an EMBL/GenBank/DDBJ whole genome shotgun (WGS) entry which is preliminary data.</text>
</comment>
<dbReference type="EMBL" id="JAVKPH010000001">
    <property type="protein sequence ID" value="MDR5651308.1"/>
    <property type="molecule type" value="Genomic_DNA"/>
</dbReference>
<keyword evidence="1" id="KW-0472">Membrane</keyword>
<evidence type="ECO:0000313" key="3">
    <source>
        <dbReference type="Proteomes" id="UP001247754"/>
    </source>
</evidence>
<evidence type="ECO:0000313" key="2">
    <source>
        <dbReference type="EMBL" id="MDR5651308.1"/>
    </source>
</evidence>
<feature type="transmembrane region" description="Helical" evidence="1">
    <location>
        <begin position="60"/>
        <end position="87"/>
    </location>
</feature>
<name>A0ABU1F3T1_9RHOB</name>
<protein>
    <recommendedName>
        <fullName evidence="4">DUF983 domain-containing protein</fullName>
    </recommendedName>
</protein>
<evidence type="ECO:0000256" key="1">
    <source>
        <dbReference type="SAM" id="Phobius"/>
    </source>
</evidence>